<proteinExistence type="predicted"/>
<feature type="compositionally biased region" description="Basic residues" evidence="1">
    <location>
        <begin position="1"/>
        <end position="23"/>
    </location>
</feature>
<sequence length="170" mass="19987">MSSKKTKKRKTTKSKTSKTKSKSKKENLFLVTSRLNVPQRKYCKCLMSVRKTQKNPYPICIHSLRKTNLVNYTLKSTKNAKFQFNPSRTNCILNYDLAKFALEDVQLLAKERKIPITYLDKKKKRKPYQKNTLINKLVTNYLKYNKTQPKKQSKSNKSKSNSKKKTKTKK</sequence>
<dbReference type="AlphaFoldDB" id="A0A6C0EHU4"/>
<reference evidence="2" key="1">
    <citation type="journal article" date="2020" name="Nature">
        <title>Giant virus diversity and host interactions through global metagenomics.</title>
        <authorList>
            <person name="Schulz F."/>
            <person name="Roux S."/>
            <person name="Paez-Espino D."/>
            <person name="Jungbluth S."/>
            <person name="Walsh D.A."/>
            <person name="Denef V.J."/>
            <person name="McMahon K.D."/>
            <person name="Konstantinidis K.T."/>
            <person name="Eloe-Fadrosh E.A."/>
            <person name="Kyrpides N.C."/>
            <person name="Woyke T."/>
        </authorList>
    </citation>
    <scope>NUCLEOTIDE SEQUENCE</scope>
    <source>
        <strain evidence="2">GVMAG-M-3300000115-19</strain>
    </source>
</reference>
<name>A0A6C0EHU4_9ZZZZ</name>
<evidence type="ECO:0000313" key="2">
    <source>
        <dbReference type="EMBL" id="QHT27849.1"/>
    </source>
</evidence>
<organism evidence="2">
    <name type="scientific">viral metagenome</name>
    <dbReference type="NCBI Taxonomy" id="1070528"/>
    <lineage>
        <taxon>unclassified sequences</taxon>
        <taxon>metagenomes</taxon>
        <taxon>organismal metagenomes</taxon>
    </lineage>
</organism>
<feature type="region of interest" description="Disordered" evidence="1">
    <location>
        <begin position="144"/>
        <end position="170"/>
    </location>
</feature>
<evidence type="ECO:0000256" key="1">
    <source>
        <dbReference type="SAM" id="MobiDB-lite"/>
    </source>
</evidence>
<dbReference type="EMBL" id="MN738843">
    <property type="protein sequence ID" value="QHT27849.1"/>
    <property type="molecule type" value="Genomic_DNA"/>
</dbReference>
<feature type="region of interest" description="Disordered" evidence="1">
    <location>
        <begin position="1"/>
        <end position="24"/>
    </location>
</feature>
<accession>A0A6C0EHU4</accession>
<feature type="compositionally biased region" description="Basic residues" evidence="1">
    <location>
        <begin position="148"/>
        <end position="170"/>
    </location>
</feature>
<protein>
    <submittedName>
        <fullName evidence="2">Uncharacterized protein</fullName>
    </submittedName>
</protein>